<dbReference type="EMBL" id="NRRU01000029">
    <property type="protein sequence ID" value="MBK1713033.1"/>
    <property type="molecule type" value="Genomic_DNA"/>
</dbReference>
<evidence type="ECO:0000313" key="14">
    <source>
        <dbReference type="Proteomes" id="UP001041814"/>
    </source>
</evidence>
<dbReference type="InterPro" id="IPR000620">
    <property type="entry name" value="EamA_dom"/>
</dbReference>
<evidence type="ECO:0000256" key="9">
    <source>
        <dbReference type="ARBA" id="ARBA00023098"/>
    </source>
</evidence>
<dbReference type="Gene3D" id="1.10.3730.20">
    <property type="match status" value="2"/>
</dbReference>
<name>A0ABS1DU49_RUBGE</name>
<evidence type="ECO:0000256" key="7">
    <source>
        <dbReference type="ARBA" id="ARBA00022985"/>
    </source>
</evidence>
<keyword evidence="14" id="KW-1185">Reference proteome</keyword>
<feature type="transmembrane region" description="Helical" evidence="11">
    <location>
        <begin position="87"/>
        <end position="108"/>
    </location>
</feature>
<keyword evidence="8 11" id="KW-1133">Transmembrane helix</keyword>
<keyword evidence="6 11" id="KW-0812">Transmembrane</keyword>
<keyword evidence="2" id="KW-1003">Cell membrane</keyword>
<reference evidence="13" key="1">
    <citation type="submission" date="2017-08" db="EMBL/GenBank/DDBJ databases">
        <authorList>
            <person name="Imhoff J.F."/>
            <person name="Rahn T."/>
            <person name="Kuenzel S."/>
            <person name="Neulinger S.C."/>
        </authorList>
    </citation>
    <scope>NUCLEOTIDE SEQUENCE</scope>
    <source>
        <strain evidence="13">IM 151</strain>
    </source>
</reference>
<keyword evidence="10 11" id="KW-0472">Membrane</keyword>
<evidence type="ECO:0000256" key="4">
    <source>
        <dbReference type="ARBA" id="ARBA00022519"/>
    </source>
</evidence>
<dbReference type="Proteomes" id="UP001041814">
    <property type="component" value="Unassembled WGS sequence"/>
</dbReference>
<comment type="subcellular location">
    <subcellularLocation>
        <location evidence="1">Cell membrane</location>
        <topology evidence="1">Multi-pass membrane protein</topology>
    </subcellularLocation>
</comment>
<dbReference type="PANTHER" id="PTHR30561">
    <property type="entry name" value="SMR FAMILY PROTON-DEPENDENT DRUG EFFLUX TRANSPORTER SUGE"/>
    <property type="match status" value="1"/>
</dbReference>
<feature type="transmembrane region" description="Helical" evidence="11">
    <location>
        <begin position="203"/>
        <end position="224"/>
    </location>
</feature>
<evidence type="ECO:0000259" key="12">
    <source>
        <dbReference type="Pfam" id="PF00892"/>
    </source>
</evidence>
<dbReference type="SUPFAM" id="SSF103481">
    <property type="entry name" value="Multidrug resistance efflux transporter EmrE"/>
    <property type="match status" value="2"/>
</dbReference>
<keyword evidence="3" id="KW-0444">Lipid biosynthesis</keyword>
<protein>
    <submittedName>
        <fullName evidence="13">EamA family transporter</fullName>
    </submittedName>
</protein>
<feature type="domain" description="EamA" evidence="12">
    <location>
        <begin position="142"/>
        <end position="275"/>
    </location>
</feature>
<evidence type="ECO:0000256" key="10">
    <source>
        <dbReference type="ARBA" id="ARBA00023136"/>
    </source>
</evidence>
<evidence type="ECO:0000256" key="11">
    <source>
        <dbReference type="SAM" id="Phobius"/>
    </source>
</evidence>
<feature type="transmembrane region" description="Helical" evidence="11">
    <location>
        <begin position="259"/>
        <end position="277"/>
    </location>
</feature>
<organism evidence="13 14">
    <name type="scientific">Rubrivivax gelatinosus</name>
    <name type="common">Rhodocyclus gelatinosus</name>
    <name type="synonym">Rhodopseudomonas gelatinosa</name>
    <dbReference type="NCBI Taxonomy" id="28068"/>
    <lineage>
        <taxon>Bacteria</taxon>
        <taxon>Pseudomonadati</taxon>
        <taxon>Pseudomonadota</taxon>
        <taxon>Betaproteobacteria</taxon>
        <taxon>Burkholderiales</taxon>
        <taxon>Sphaerotilaceae</taxon>
        <taxon>Rubrivivax</taxon>
    </lineage>
</organism>
<reference evidence="13" key="2">
    <citation type="journal article" date="2020" name="Microorganisms">
        <title>Osmotic Adaptation and Compatible Solute Biosynthesis of Phototrophic Bacteria as Revealed from Genome Analyses.</title>
        <authorList>
            <person name="Imhoff J.F."/>
            <person name="Rahn T."/>
            <person name="Kunzel S."/>
            <person name="Keller A."/>
            <person name="Neulinger S.C."/>
        </authorList>
    </citation>
    <scope>NUCLEOTIDE SEQUENCE</scope>
    <source>
        <strain evidence="13">IM 151</strain>
    </source>
</reference>
<dbReference type="PANTHER" id="PTHR30561:SF9">
    <property type="entry name" value="4-AMINO-4-DEOXY-L-ARABINOSE-PHOSPHOUNDECAPRENOL FLIPPASE SUBUNIT ARNF-RELATED"/>
    <property type="match status" value="1"/>
</dbReference>
<dbReference type="InterPro" id="IPR000390">
    <property type="entry name" value="Small_drug/metabolite_transptr"/>
</dbReference>
<feature type="transmembrane region" description="Helical" evidence="11">
    <location>
        <begin position="141"/>
        <end position="159"/>
    </location>
</feature>
<keyword evidence="7" id="KW-0448">Lipopolysaccharide biosynthesis</keyword>
<proteinExistence type="predicted"/>
<dbReference type="InterPro" id="IPR037185">
    <property type="entry name" value="EmrE-like"/>
</dbReference>
<evidence type="ECO:0000256" key="3">
    <source>
        <dbReference type="ARBA" id="ARBA00022516"/>
    </source>
</evidence>
<sequence>MSFTVLALVLLAAALHAGWNAIVKGARDTLLTTVMVAVCSAAIAALALPWLAAPAPASWPFIAASTVLQVGYFVLVARAYGAADMSLAYPLMRGSAPLLVALASAAVLHEPLSPAAWSGVTLLCAGILALALVGSRGAQRAGLGYALLNALVIAAYTLIDGAGVRRSGAPLAYTLWIYLLTGLPLTAWALLRRRPGFVAQLSKHWRVGLAAGAATIASYALALWAMTQAPVAVVAALRETSIVFAMLISGLVLKERLGLARVLAGCAIVAGAGVLRLA</sequence>
<evidence type="ECO:0000256" key="2">
    <source>
        <dbReference type="ARBA" id="ARBA00022475"/>
    </source>
</evidence>
<evidence type="ECO:0000256" key="1">
    <source>
        <dbReference type="ARBA" id="ARBA00004651"/>
    </source>
</evidence>
<dbReference type="Pfam" id="PF00892">
    <property type="entry name" value="EamA"/>
    <property type="match status" value="1"/>
</dbReference>
<comment type="caution">
    <text evidence="13">The sequence shown here is derived from an EMBL/GenBank/DDBJ whole genome shotgun (WGS) entry which is preliminary data.</text>
</comment>
<keyword evidence="4" id="KW-0997">Cell inner membrane</keyword>
<keyword evidence="9" id="KW-0443">Lipid metabolism</keyword>
<accession>A0ABS1DU49</accession>
<evidence type="ECO:0000256" key="8">
    <source>
        <dbReference type="ARBA" id="ARBA00022989"/>
    </source>
</evidence>
<evidence type="ECO:0000256" key="5">
    <source>
        <dbReference type="ARBA" id="ARBA00022556"/>
    </source>
</evidence>
<evidence type="ECO:0000313" key="13">
    <source>
        <dbReference type="EMBL" id="MBK1713033.1"/>
    </source>
</evidence>
<keyword evidence="5" id="KW-0441">Lipid A biosynthesis</keyword>
<gene>
    <name evidence="13" type="ORF">CKO43_09600</name>
</gene>
<evidence type="ECO:0000256" key="6">
    <source>
        <dbReference type="ARBA" id="ARBA00022692"/>
    </source>
</evidence>
<feature type="transmembrane region" description="Helical" evidence="11">
    <location>
        <begin position="231"/>
        <end position="253"/>
    </location>
</feature>
<feature type="transmembrane region" description="Helical" evidence="11">
    <location>
        <begin position="59"/>
        <end position="81"/>
    </location>
</feature>
<feature type="transmembrane region" description="Helical" evidence="11">
    <location>
        <begin position="30"/>
        <end position="52"/>
    </location>
</feature>
<dbReference type="RefSeq" id="WP_200378503.1">
    <property type="nucleotide sequence ID" value="NZ_NRRU01000029.1"/>
</dbReference>
<feature type="transmembrane region" description="Helical" evidence="11">
    <location>
        <begin position="115"/>
        <end position="135"/>
    </location>
</feature>
<feature type="transmembrane region" description="Helical" evidence="11">
    <location>
        <begin position="171"/>
        <end position="191"/>
    </location>
</feature>